<evidence type="ECO:0000256" key="7">
    <source>
        <dbReference type="ARBA" id="ARBA00036823"/>
    </source>
</evidence>
<comment type="catalytic activity">
    <reaction evidence="6">
        <text>3-phenylpyruvate = enol-phenylpyruvate</text>
        <dbReference type="Rhea" id="RHEA:17097"/>
        <dbReference type="ChEBI" id="CHEBI:16815"/>
        <dbReference type="ChEBI" id="CHEBI:18005"/>
        <dbReference type="EC" id="5.3.2.1"/>
    </reaction>
</comment>
<evidence type="ECO:0000256" key="12">
    <source>
        <dbReference type="ARBA" id="ARBA00042730"/>
    </source>
</evidence>
<comment type="subcellular location">
    <subcellularLocation>
        <location evidence="1">Secreted</location>
    </subcellularLocation>
</comment>
<keyword evidence="4" id="KW-0964">Secreted</keyword>
<dbReference type="InterPro" id="IPR014347">
    <property type="entry name" value="Tautomerase/MIF_sf"/>
</dbReference>
<evidence type="ECO:0000256" key="10">
    <source>
        <dbReference type="ARBA" id="ARBA00041631"/>
    </source>
</evidence>
<evidence type="ECO:0000256" key="2">
    <source>
        <dbReference type="ARBA" id="ARBA00005851"/>
    </source>
</evidence>
<dbReference type="AlphaFoldDB" id="A0A250WQW6"/>
<dbReference type="GO" id="GO:0005125">
    <property type="term" value="F:cytokine activity"/>
    <property type="evidence" value="ECO:0007669"/>
    <property type="project" value="UniProtKB-KW"/>
</dbReference>
<comment type="catalytic activity">
    <reaction evidence="7">
        <text>L-dopachrome = 5,6-dihydroxyindole-2-carboxylate</text>
        <dbReference type="Rhea" id="RHEA:13041"/>
        <dbReference type="ChEBI" id="CHEBI:16875"/>
        <dbReference type="ChEBI" id="CHEBI:57509"/>
        <dbReference type="EC" id="5.3.3.12"/>
    </reaction>
</comment>
<protein>
    <recommendedName>
        <fullName evidence="12">L-dopachrome isomerase</fullName>
        <ecNumber evidence="9">5.3.2.1</ecNumber>
        <ecNumber evidence="8">5.3.3.12</ecNumber>
    </recommendedName>
    <alternativeName>
        <fullName evidence="10">L-dopachrome tautomerase</fullName>
    </alternativeName>
    <alternativeName>
        <fullName evidence="11">Phenylpyruvate tautomerase</fullName>
    </alternativeName>
</protein>
<reference evidence="13 14" key="1">
    <citation type="submission" date="2017-08" db="EMBL/GenBank/DDBJ databases">
        <title>Acidophilic green algal genome provides insights into adaptation to an acidic environment.</title>
        <authorList>
            <person name="Hirooka S."/>
            <person name="Hirose Y."/>
            <person name="Kanesaki Y."/>
            <person name="Higuchi S."/>
            <person name="Fujiwara T."/>
            <person name="Onuma R."/>
            <person name="Era A."/>
            <person name="Ohbayashi R."/>
            <person name="Uzuka A."/>
            <person name="Nozaki H."/>
            <person name="Yoshikawa H."/>
            <person name="Miyagishima S.Y."/>
        </authorList>
    </citation>
    <scope>NUCLEOTIDE SEQUENCE [LARGE SCALE GENOMIC DNA]</scope>
    <source>
        <strain evidence="13 14">NIES-2499</strain>
    </source>
</reference>
<dbReference type="OrthoDB" id="527167at2759"/>
<evidence type="ECO:0000256" key="8">
    <source>
        <dbReference type="ARBA" id="ARBA00038932"/>
    </source>
</evidence>
<dbReference type="GO" id="GO:0004167">
    <property type="term" value="F:dopachrome isomerase activity"/>
    <property type="evidence" value="ECO:0007669"/>
    <property type="project" value="UniProtKB-EC"/>
</dbReference>
<comment type="caution">
    <text evidence="13">The sequence shown here is derived from an EMBL/GenBank/DDBJ whole genome shotgun (WGS) entry which is preliminary data.</text>
</comment>
<keyword evidence="5" id="KW-0413">Isomerase</keyword>
<evidence type="ECO:0000256" key="9">
    <source>
        <dbReference type="ARBA" id="ARBA00039086"/>
    </source>
</evidence>
<dbReference type="Gene3D" id="3.30.429.10">
    <property type="entry name" value="Macrophage Migration Inhibitory Factor"/>
    <property type="match status" value="1"/>
</dbReference>
<sequence length="138" mass="14727">MPIITINTSTVSALEAKLQLMTELNASFAEELKIPSGHVHIHVLDGQCFAFGGDSSRPGAYITIKASALQIWPEVRRDLALKLTTLIQKHLDVPAERTTTMFEELPVENIAVGSNIAVFVKSPTAAATAEAASKAAAE</sequence>
<dbReference type="PANTHER" id="PTHR11954:SF6">
    <property type="entry name" value="MACROPHAGE MIGRATION INHIBITORY FACTOR"/>
    <property type="match status" value="1"/>
</dbReference>
<evidence type="ECO:0000256" key="6">
    <source>
        <dbReference type="ARBA" id="ARBA00036735"/>
    </source>
</evidence>
<dbReference type="GO" id="GO:0005615">
    <property type="term" value="C:extracellular space"/>
    <property type="evidence" value="ECO:0007669"/>
    <property type="project" value="UniProtKB-KW"/>
</dbReference>
<accession>A0A250WQW6</accession>
<dbReference type="GO" id="GO:0050178">
    <property type="term" value="F:phenylpyruvate tautomerase activity"/>
    <property type="evidence" value="ECO:0007669"/>
    <property type="project" value="UniProtKB-EC"/>
</dbReference>
<proteinExistence type="inferred from homology"/>
<keyword evidence="3" id="KW-0202">Cytokine</keyword>
<dbReference type="Pfam" id="PF01187">
    <property type="entry name" value="MIF"/>
    <property type="match status" value="1"/>
</dbReference>
<dbReference type="EC" id="5.3.3.12" evidence="8"/>
<organism evidence="13 14">
    <name type="scientific">Chlamydomonas eustigma</name>
    <dbReference type="NCBI Taxonomy" id="1157962"/>
    <lineage>
        <taxon>Eukaryota</taxon>
        <taxon>Viridiplantae</taxon>
        <taxon>Chlorophyta</taxon>
        <taxon>core chlorophytes</taxon>
        <taxon>Chlorophyceae</taxon>
        <taxon>CS clade</taxon>
        <taxon>Chlamydomonadales</taxon>
        <taxon>Chlamydomonadaceae</taxon>
        <taxon>Chlamydomonas</taxon>
    </lineage>
</organism>
<dbReference type="EMBL" id="BEGY01000002">
    <property type="protein sequence ID" value="GAX73062.1"/>
    <property type="molecule type" value="Genomic_DNA"/>
</dbReference>
<evidence type="ECO:0000256" key="1">
    <source>
        <dbReference type="ARBA" id="ARBA00004613"/>
    </source>
</evidence>
<gene>
    <name evidence="13" type="ORF">CEUSTIGMA_g515.t1</name>
</gene>
<comment type="similarity">
    <text evidence="2">Belongs to the MIF family.</text>
</comment>
<dbReference type="EC" id="5.3.2.1" evidence="9"/>
<evidence type="ECO:0000313" key="13">
    <source>
        <dbReference type="EMBL" id="GAX73062.1"/>
    </source>
</evidence>
<dbReference type="InterPro" id="IPR001398">
    <property type="entry name" value="Macrophage_inhib_fac"/>
</dbReference>
<evidence type="ECO:0000256" key="3">
    <source>
        <dbReference type="ARBA" id="ARBA00022514"/>
    </source>
</evidence>
<dbReference type="SUPFAM" id="SSF55331">
    <property type="entry name" value="Tautomerase/MIF"/>
    <property type="match status" value="1"/>
</dbReference>
<keyword evidence="14" id="KW-1185">Reference proteome</keyword>
<evidence type="ECO:0000256" key="11">
    <source>
        <dbReference type="ARBA" id="ARBA00041912"/>
    </source>
</evidence>
<dbReference type="Proteomes" id="UP000232323">
    <property type="component" value="Unassembled WGS sequence"/>
</dbReference>
<name>A0A250WQW6_9CHLO</name>
<evidence type="ECO:0000256" key="4">
    <source>
        <dbReference type="ARBA" id="ARBA00022525"/>
    </source>
</evidence>
<evidence type="ECO:0000313" key="14">
    <source>
        <dbReference type="Proteomes" id="UP000232323"/>
    </source>
</evidence>
<evidence type="ECO:0000256" key="5">
    <source>
        <dbReference type="ARBA" id="ARBA00023235"/>
    </source>
</evidence>
<dbReference type="PANTHER" id="PTHR11954">
    <property type="entry name" value="D-DOPACHROME DECARBOXYLASE"/>
    <property type="match status" value="1"/>
</dbReference>